<gene>
    <name evidence="2" type="primary">T6H22.11</name>
</gene>
<dbReference type="ExpressionAtlas" id="Q9SGT6">
    <property type="expression patterns" value="baseline and differential"/>
</dbReference>
<reference key="2">
    <citation type="journal article" date="2000" name="Nature">
        <title>Sequence and analysis of chromosome 1 of the plant Arabidopsis thaliana.</title>
        <authorList>
            <person name="Theologis A."/>
            <person name="Ecker J.R."/>
            <person name="Palm C.J."/>
            <person name="Federspiel N.A."/>
            <person name="Kaul S."/>
            <person name="White O."/>
            <person name="Alonso J."/>
            <person name="Altafi H."/>
            <person name="Araujo R."/>
            <person name="Bowman C.L."/>
            <person name="Brooks S.Y."/>
            <person name="Buehler E."/>
            <person name="Chan A."/>
            <person name="Chao Q."/>
            <person name="Chen H."/>
            <person name="Cheuk R.F."/>
            <person name="Chin C.W."/>
            <person name="Chung M.K."/>
            <person name="Conn L."/>
            <person name="Conway A.B."/>
            <person name="Conway A.R."/>
            <person name="Creasy T.H."/>
            <person name="Dewar K."/>
            <person name="Dunn P."/>
            <person name="Etgu P."/>
            <person name="Feldblyum T.V."/>
            <person name="Feng J."/>
            <person name="Fong B."/>
            <person name="Fujii C.Y."/>
            <person name="Gill J.E."/>
            <person name="Goldsmith A.D."/>
            <person name="Haas B."/>
            <person name="Hansen N.F."/>
            <person name="Hughes B."/>
            <person name="Huizar L."/>
            <person name="Hunter J.L."/>
            <person name="Jenkins J."/>
            <person name="Johnson-Hopson C."/>
            <person name="Khan S."/>
            <person name="Khaykin E."/>
            <person name="Kim C.J."/>
            <person name="Koo H.L."/>
            <person name="Kremenetskaia I."/>
            <person name="Kurtz D.B."/>
            <person name="Kwan A."/>
            <person name="Lam B."/>
            <person name="Langin-Hooper S."/>
            <person name="Lee A."/>
            <person name="Lee J.M."/>
            <person name="Lenz C.A."/>
            <person name="Li J.H."/>
            <person name="Li Y."/>
            <person name="Lin X."/>
            <person name="Liu S.X."/>
            <person name="Liu Z.A."/>
            <person name="Luros J.S."/>
            <person name="Maiti R."/>
            <person name="Marziali A."/>
            <person name="Militscher J."/>
            <person name="Miranda M."/>
            <person name="Nguyen M."/>
            <person name="Nierman W.C."/>
            <person name="Osborne B.I."/>
            <person name="Pai G."/>
            <person name="Peterson J."/>
            <person name="Pham P.K."/>
            <person name="Rizzo M."/>
            <person name="Rooney T."/>
            <person name="Rowley D."/>
            <person name="Sakano H."/>
            <person name="Salzberg S.L."/>
            <person name="Schwartz J.R."/>
            <person name="Shinn P."/>
            <person name="Southwick A.M."/>
            <person name="Sun H."/>
            <person name="Tallon L.J."/>
            <person name="Tambunga G."/>
            <person name="Toriumi M.J."/>
            <person name="Town C.D."/>
            <person name="Utterback T."/>
            <person name="Van Aken S."/>
            <person name="Vaysberg M."/>
            <person name="Vysotskaia V.S."/>
            <person name="Walker M."/>
            <person name="Wu D."/>
            <person name="Yu G."/>
            <person name="Fraser C.M."/>
            <person name="Venter J.C."/>
            <person name="Davis R.W."/>
        </authorList>
    </citation>
    <scope>NUCLEOTIDE SEQUENCE [LARGE SCALE GENOMIC DNA]</scope>
    <source>
        <strain>cv. Columbia</strain>
    </source>
</reference>
<evidence type="ECO:0000313" key="2">
    <source>
        <dbReference type="EMBL" id="AAF02841.1"/>
    </source>
</evidence>
<accession>Q9SGT6</accession>
<dbReference type="PIR" id="C96602">
    <property type="entry name" value="C96602"/>
</dbReference>
<dbReference type="EMBL" id="AC009894">
    <property type="protein sequence ID" value="AAF02841.1"/>
    <property type="molecule type" value="Genomic_DNA"/>
</dbReference>
<feature type="region of interest" description="Disordered" evidence="1">
    <location>
        <begin position="45"/>
        <end position="66"/>
    </location>
</feature>
<feature type="region of interest" description="Disordered" evidence="1">
    <location>
        <begin position="120"/>
        <end position="152"/>
    </location>
</feature>
<evidence type="ECO:0000256" key="1">
    <source>
        <dbReference type="SAM" id="MobiDB-lite"/>
    </source>
</evidence>
<name>Q9SGT6_ARATH</name>
<reference evidence="2" key="1">
    <citation type="submission" date="1999-12" db="EMBL/GenBank/DDBJ databases">
        <authorList>
            <person name="Federspiel N.A."/>
            <person name="Palm C.J."/>
            <person name="Conway A.B."/>
            <person name="Conn L."/>
            <person name="Hansen N.F."/>
            <person name="Altafi H."/>
            <person name="Nguyen M."/>
            <person name="Lam B."/>
            <person name="Buehler E."/>
            <person name="Dunn P."/>
            <person name="Gonzalez A."/>
            <person name="Kremenetskaia I."/>
            <person name="Kim C."/>
            <person name="Lenz C."/>
            <person name="Li J."/>
            <person name="Liu S."/>
            <person name="Luros S."/>
            <person name="Schwartz J."/>
            <person name="Shinn P."/>
            <person name="Toriumi M."/>
            <person name="Vysotskaia V.S."/>
            <person name="Walker M."/>
            <person name="Yu G."/>
            <person name="Ecker J."/>
            <person name="Theologis A."/>
            <person name="Davis R.W."/>
        </authorList>
    </citation>
    <scope>NUCLEOTIDE SEQUENCE</scope>
</reference>
<protein>
    <submittedName>
        <fullName evidence="2">T6H22.11 protein</fullName>
    </submittedName>
</protein>
<organism evidence="2">
    <name type="scientific">Arabidopsis thaliana</name>
    <name type="common">Mouse-ear cress</name>
    <dbReference type="NCBI Taxonomy" id="3702"/>
    <lineage>
        <taxon>Eukaryota</taxon>
        <taxon>Viridiplantae</taxon>
        <taxon>Streptophyta</taxon>
        <taxon>Embryophyta</taxon>
        <taxon>Tracheophyta</taxon>
        <taxon>Spermatophyta</taxon>
        <taxon>Magnoliopsida</taxon>
        <taxon>eudicotyledons</taxon>
        <taxon>Gunneridae</taxon>
        <taxon>Pentapetalae</taxon>
        <taxon>rosids</taxon>
        <taxon>malvids</taxon>
        <taxon>Brassicales</taxon>
        <taxon>Brassicaceae</taxon>
        <taxon>Camelineae</taxon>
        <taxon>Arabidopsis</taxon>
    </lineage>
</organism>
<dbReference type="AlphaFoldDB" id="Q9SGT6"/>
<sequence>MADSGKQCVFVKTSIDTRLGLSLTIMIAYLLSNKGELQIGEVVEKKTRKRKSKSDNKIRKKPSVETPTEAKALKVVDNLLAELNQTTDDAEKEGIIDVVNATSEAIENAQGTLRKMVSREIHRRNKNMDKVVKKPSKRSKKEQCSNIVENNA</sequence>
<proteinExistence type="predicted"/>